<dbReference type="NCBIfam" id="TIGR00594">
    <property type="entry name" value="polc"/>
    <property type="match status" value="1"/>
</dbReference>
<evidence type="ECO:0000256" key="5">
    <source>
        <dbReference type="ARBA" id="ARBA00022679"/>
    </source>
</evidence>
<evidence type="ECO:0000256" key="9">
    <source>
        <dbReference type="ARBA" id="ARBA00025611"/>
    </source>
</evidence>
<dbReference type="Pfam" id="PF14579">
    <property type="entry name" value="HHH_6"/>
    <property type="match status" value="1"/>
</dbReference>
<sequence>MFVHLHVHSEYSLLDGACRIKRLVDTAAERGAPAVAVTDHGVMYGAVDFYKAAKKRGIKPIIGCEVYVAQRTRFDRVHGLDSEHRHLVLLCENNTGYQNLIALVSRSWTEGFYSKPRVDFELLRQYHEGLIALSACLAGEIPRNLTAGDYDGAKSAALRYDEIFGRGNFYLELQDHGLREQKLVNPSIRQISRETGIPLVITNDCHYISPQDSAMHRILLCIQTNHTVEDKDGMEFGSDQFYFKTEEEMRALFPDCPEAADNTVKIAERCNVEFEFGKTKLPRFETPNGQENTAYFRERCYEGLHRHYGEQPDQTIVDRLEYELDTIEKMGYVNYYLIVHDFVRYAKEAGIPVGPGRGSGAGSLAAYCIGITGIDPIRYNLLFERFLNPERVSMPDFDIDFSDERRPEMIDYVVRKYGADHVAQIVTFGTMAARGSIRDVGRAMAIPYAQVDTIAKLVPSELNITLDKALQASGEFRQRYDTDPQVHALIDMARQLEGMPRNASTHAAGVVITDRPVAEYVPLAKNGDSIVTQYTMTTLEELGLLKMDFLGLRNLSVIHDAEEMIAEKQPGFRMEDIPLDDPEVYRMLSEGKTDGVFQFESGGMRNVIAQLGPEKIEDLIAVISLYRPGPMESIPRYIENRHNPAKVTYRHPLLKGILDVTYGCIVYQEQVMQVFRTLAGYSLGRADIVRRAMSKKKKDVMEREREIFLHGLTDENGNVEVEGCARRGVDEQTARAVFSEMESFASYAFNKSHAAAYAFLSYQTAWLKCHYPRQYMAALMTSVLDNNNKLSAYIAECLRLGIRVLPPHANESAAGFTVSGKDIRFGLLAVRNLGRGFIDGLVSEREERGKYRSFFDFVRRVYDGMNRRTLESLIKCGALDGLGANRRQMLSGSDSVLDYLDADKKRNVEGQIGFFDSSAKTGTEEFRLDDLPDLPASDKLSMEKEVTGLYLSGHPMAEYADAYEKLHATRLSDVLEGAQDGSGAMKDGQRITVLGILTKVRVKVTKSDSTMAFATVEDMFGSLEMLVFPRTLSEYAEWIAEGKILLIQARVSIREDEDPKLICESVKPVSSAPGEAGRSSGRTSPPGLYLKVPGEDSPQYEKAKKYLAVFDGPTPLYVFFADSRRLFHAPLSMRVGLNDVLLRELKKLLGEKNVAIVED</sequence>
<dbReference type="Pfam" id="PF17657">
    <property type="entry name" value="DNA_pol3_finger"/>
    <property type="match status" value="1"/>
</dbReference>
<evidence type="ECO:0000256" key="3">
    <source>
        <dbReference type="ARBA" id="ARBA00012417"/>
    </source>
</evidence>
<dbReference type="OrthoDB" id="9803237at2"/>
<dbReference type="InterPro" id="IPR011708">
    <property type="entry name" value="DNA_pol3_alpha_NTPase_dom"/>
</dbReference>
<evidence type="ECO:0000256" key="6">
    <source>
        <dbReference type="ARBA" id="ARBA00022695"/>
    </source>
</evidence>
<evidence type="ECO:0000313" key="13">
    <source>
        <dbReference type="EMBL" id="MVB11814.1"/>
    </source>
</evidence>
<dbReference type="Pfam" id="PF02811">
    <property type="entry name" value="PHP"/>
    <property type="match status" value="1"/>
</dbReference>
<dbReference type="NCBIfam" id="NF005298">
    <property type="entry name" value="PRK06826.1"/>
    <property type="match status" value="1"/>
</dbReference>
<dbReference type="GO" id="GO:0006260">
    <property type="term" value="P:DNA replication"/>
    <property type="evidence" value="ECO:0007669"/>
    <property type="project" value="UniProtKB-KW"/>
</dbReference>
<dbReference type="CDD" id="cd04485">
    <property type="entry name" value="DnaE_OBF"/>
    <property type="match status" value="1"/>
</dbReference>
<dbReference type="PANTHER" id="PTHR32294">
    <property type="entry name" value="DNA POLYMERASE III SUBUNIT ALPHA"/>
    <property type="match status" value="1"/>
</dbReference>
<comment type="similarity">
    <text evidence="2">Belongs to the DNA polymerase type-C family. DnaE subfamily.</text>
</comment>
<dbReference type="InterPro" id="IPR003141">
    <property type="entry name" value="Pol/His_phosphatase_N"/>
</dbReference>
<dbReference type="EMBL" id="VWXL01000075">
    <property type="protein sequence ID" value="MVB11814.1"/>
    <property type="molecule type" value="Genomic_DNA"/>
</dbReference>
<reference evidence="13 14" key="1">
    <citation type="submission" date="2019-09" db="EMBL/GenBank/DDBJ databases">
        <title>Genome sequence of Clostridium sp. EA1.</title>
        <authorList>
            <person name="Poehlein A."/>
            <person name="Bengelsdorf F.R."/>
            <person name="Daniel R."/>
        </authorList>
    </citation>
    <scope>NUCLEOTIDE SEQUENCE [LARGE SCALE GENOMIC DNA]</scope>
    <source>
        <strain evidence="13 14">EA1</strain>
    </source>
</reference>
<proteinExistence type="inferred from homology"/>
<evidence type="ECO:0000259" key="12">
    <source>
        <dbReference type="SMART" id="SM00481"/>
    </source>
</evidence>
<dbReference type="InterPro" id="IPR004013">
    <property type="entry name" value="PHP_dom"/>
</dbReference>
<feature type="region of interest" description="Disordered" evidence="11">
    <location>
        <begin position="1068"/>
        <end position="1089"/>
    </location>
</feature>
<comment type="caution">
    <text evidence="13">The sequence shown here is derived from an EMBL/GenBank/DDBJ whole genome shotgun (WGS) entry which is preliminary data.</text>
</comment>
<dbReference type="GO" id="GO:0003676">
    <property type="term" value="F:nucleic acid binding"/>
    <property type="evidence" value="ECO:0007669"/>
    <property type="project" value="InterPro"/>
</dbReference>
<dbReference type="Gene3D" id="1.10.150.870">
    <property type="match status" value="1"/>
</dbReference>
<dbReference type="InterPro" id="IPR004365">
    <property type="entry name" value="NA-bd_OB_tRNA"/>
</dbReference>
<dbReference type="GO" id="GO:0003887">
    <property type="term" value="F:DNA-directed DNA polymerase activity"/>
    <property type="evidence" value="ECO:0007669"/>
    <property type="project" value="UniProtKB-KW"/>
</dbReference>
<evidence type="ECO:0000256" key="11">
    <source>
        <dbReference type="SAM" id="MobiDB-lite"/>
    </source>
</evidence>
<name>A0A6N8I118_9FIRM</name>
<keyword evidence="7" id="KW-0235">DNA replication</keyword>
<keyword evidence="5 13" id="KW-0808">Transferase</keyword>
<dbReference type="RefSeq" id="WP_156990889.1">
    <property type="nucleotide sequence ID" value="NZ_VWXL01000075.1"/>
</dbReference>
<dbReference type="GO" id="GO:0008408">
    <property type="term" value="F:3'-5' exonuclease activity"/>
    <property type="evidence" value="ECO:0007669"/>
    <property type="project" value="InterPro"/>
</dbReference>
<dbReference type="Gene3D" id="3.20.20.140">
    <property type="entry name" value="Metal-dependent hydrolases"/>
    <property type="match status" value="1"/>
</dbReference>
<comment type="subcellular location">
    <subcellularLocation>
        <location evidence="1">Cytoplasm</location>
    </subcellularLocation>
</comment>
<dbReference type="InterPro" id="IPR040982">
    <property type="entry name" value="DNA_pol3_finger"/>
</dbReference>
<evidence type="ECO:0000256" key="10">
    <source>
        <dbReference type="ARBA" id="ARBA00049244"/>
    </source>
</evidence>
<evidence type="ECO:0000256" key="4">
    <source>
        <dbReference type="ARBA" id="ARBA00019114"/>
    </source>
</evidence>
<dbReference type="GO" id="GO:0005737">
    <property type="term" value="C:cytoplasm"/>
    <property type="evidence" value="ECO:0007669"/>
    <property type="project" value="UniProtKB-SubCell"/>
</dbReference>
<organism evidence="13 14">
    <name type="scientific">Caproicibacter fermentans</name>
    <dbReference type="NCBI Taxonomy" id="2576756"/>
    <lineage>
        <taxon>Bacteria</taxon>
        <taxon>Bacillati</taxon>
        <taxon>Bacillota</taxon>
        <taxon>Clostridia</taxon>
        <taxon>Eubacteriales</taxon>
        <taxon>Acutalibacteraceae</taxon>
        <taxon>Caproicibacter</taxon>
    </lineage>
</organism>
<feature type="domain" description="Polymerase/histidinol phosphatase N-terminal" evidence="12">
    <location>
        <begin position="3"/>
        <end position="70"/>
    </location>
</feature>
<gene>
    <name evidence="13" type="primary">dnaE</name>
    <name evidence="13" type="ORF">CAFE_25400</name>
</gene>
<evidence type="ECO:0000256" key="2">
    <source>
        <dbReference type="ARBA" id="ARBA00009496"/>
    </source>
</evidence>
<dbReference type="Pfam" id="PF07733">
    <property type="entry name" value="DNA_pol3_alpha"/>
    <property type="match status" value="1"/>
</dbReference>
<dbReference type="NCBIfam" id="NF004226">
    <property type="entry name" value="PRK05673.1"/>
    <property type="match status" value="1"/>
</dbReference>
<dbReference type="InterPro" id="IPR041931">
    <property type="entry name" value="DNA_pol3_alpha_thumb_dom"/>
</dbReference>
<dbReference type="InterPro" id="IPR029460">
    <property type="entry name" value="DNAPol_HHH"/>
</dbReference>
<evidence type="ECO:0000256" key="8">
    <source>
        <dbReference type="ARBA" id="ARBA00022932"/>
    </source>
</evidence>
<keyword evidence="14" id="KW-1185">Reference proteome</keyword>
<keyword evidence="6 13" id="KW-0548">Nucleotidyltransferase</keyword>
<evidence type="ECO:0000256" key="7">
    <source>
        <dbReference type="ARBA" id="ARBA00022705"/>
    </source>
</evidence>
<dbReference type="PANTHER" id="PTHR32294:SF0">
    <property type="entry name" value="DNA POLYMERASE III SUBUNIT ALPHA"/>
    <property type="match status" value="1"/>
</dbReference>
<comment type="function">
    <text evidence="9">DNA polymerase III is a complex, multichain enzyme responsible for most of the replicative synthesis in bacteria. This DNA polymerase also exhibits 3' to 5' exonuclease activity. The alpha chain is the DNA polymerase.</text>
</comment>
<comment type="catalytic activity">
    <reaction evidence="10">
        <text>DNA(n) + a 2'-deoxyribonucleoside 5'-triphosphate = DNA(n+1) + diphosphate</text>
        <dbReference type="Rhea" id="RHEA:22508"/>
        <dbReference type="Rhea" id="RHEA-COMP:17339"/>
        <dbReference type="Rhea" id="RHEA-COMP:17340"/>
        <dbReference type="ChEBI" id="CHEBI:33019"/>
        <dbReference type="ChEBI" id="CHEBI:61560"/>
        <dbReference type="ChEBI" id="CHEBI:173112"/>
        <dbReference type="EC" id="2.7.7.7"/>
    </reaction>
</comment>
<dbReference type="SUPFAM" id="SSF89550">
    <property type="entry name" value="PHP domain-like"/>
    <property type="match status" value="1"/>
</dbReference>
<accession>A0A6N8I118</accession>
<evidence type="ECO:0000313" key="14">
    <source>
        <dbReference type="Proteomes" id="UP000469440"/>
    </source>
</evidence>
<dbReference type="CDD" id="cd12113">
    <property type="entry name" value="PHP_PolIIIA_DnaE3"/>
    <property type="match status" value="1"/>
</dbReference>
<dbReference type="InterPro" id="IPR016195">
    <property type="entry name" value="Pol/histidinol_Pase-like"/>
</dbReference>
<dbReference type="EC" id="2.7.7.7" evidence="3"/>
<dbReference type="Pfam" id="PF01336">
    <property type="entry name" value="tRNA_anti-codon"/>
    <property type="match status" value="1"/>
</dbReference>
<keyword evidence="8" id="KW-0239">DNA-directed DNA polymerase</keyword>
<dbReference type="Proteomes" id="UP000469440">
    <property type="component" value="Unassembled WGS sequence"/>
</dbReference>
<dbReference type="SMART" id="SM00481">
    <property type="entry name" value="POLIIIAc"/>
    <property type="match status" value="1"/>
</dbReference>
<evidence type="ECO:0000256" key="1">
    <source>
        <dbReference type="ARBA" id="ARBA00004496"/>
    </source>
</evidence>
<dbReference type="AlphaFoldDB" id="A0A6N8I118"/>
<protein>
    <recommendedName>
        <fullName evidence="4">DNA polymerase III subunit alpha</fullName>
        <ecNumber evidence="3">2.7.7.7</ecNumber>
    </recommendedName>
</protein>
<dbReference type="Gene3D" id="1.10.10.1600">
    <property type="entry name" value="Bacterial DNA polymerase III alpha subunit, thumb domain"/>
    <property type="match status" value="1"/>
</dbReference>
<dbReference type="InterPro" id="IPR004805">
    <property type="entry name" value="DnaE2/DnaE/PolC"/>
</dbReference>